<accession>A0A8D5FTB8</accession>
<keyword evidence="1" id="KW-0175">Coiled coil</keyword>
<dbReference type="AlphaFoldDB" id="A0A8D5FTB8"/>
<evidence type="ECO:0000313" key="3">
    <source>
        <dbReference type="EMBL" id="BCL61344.1"/>
    </source>
</evidence>
<feature type="transmembrane region" description="Helical" evidence="2">
    <location>
        <begin position="53"/>
        <end position="72"/>
    </location>
</feature>
<protein>
    <recommendedName>
        <fullName evidence="5">Serine protease</fullName>
    </recommendedName>
</protein>
<proteinExistence type="predicted"/>
<evidence type="ECO:0000256" key="2">
    <source>
        <dbReference type="SAM" id="Phobius"/>
    </source>
</evidence>
<evidence type="ECO:0000256" key="1">
    <source>
        <dbReference type="SAM" id="Coils"/>
    </source>
</evidence>
<dbReference type="RefSeq" id="WP_228853806.1">
    <property type="nucleotide sequence ID" value="NZ_AP024086.1"/>
</dbReference>
<keyword evidence="2" id="KW-1133">Transmembrane helix</keyword>
<keyword evidence="4" id="KW-1185">Reference proteome</keyword>
<reference evidence="3" key="1">
    <citation type="submission" date="2020-09" db="EMBL/GenBank/DDBJ databases">
        <title>Desulfogranum mesoprofundum gen. nov., sp. nov., a novel mesophilic, sulfate-reducing chemolithoautotroph isolated from a deep-sea hydrothermal vent chimney in the Suiyo Seamount.</title>
        <authorList>
            <person name="Hashimoto Y."/>
            <person name="Nakagawa S."/>
        </authorList>
    </citation>
    <scope>NUCLEOTIDE SEQUENCE</scope>
    <source>
        <strain evidence="3">KT2</strain>
    </source>
</reference>
<organism evidence="3 4">
    <name type="scientific">Desulfomarina profundi</name>
    <dbReference type="NCBI Taxonomy" id="2772557"/>
    <lineage>
        <taxon>Bacteria</taxon>
        <taxon>Pseudomonadati</taxon>
        <taxon>Thermodesulfobacteriota</taxon>
        <taxon>Desulfobulbia</taxon>
        <taxon>Desulfobulbales</taxon>
        <taxon>Desulfobulbaceae</taxon>
        <taxon>Desulfomarina</taxon>
    </lineage>
</organism>
<evidence type="ECO:0000313" key="4">
    <source>
        <dbReference type="Proteomes" id="UP000826725"/>
    </source>
</evidence>
<keyword evidence="2" id="KW-0812">Transmembrane</keyword>
<name>A0A8D5FTB8_9BACT</name>
<evidence type="ECO:0008006" key="5">
    <source>
        <dbReference type="Google" id="ProtNLM"/>
    </source>
</evidence>
<dbReference type="KEGG" id="dbk:DGMP_20370"/>
<gene>
    <name evidence="3" type="ORF">DGMP_20370</name>
</gene>
<keyword evidence="2" id="KW-0472">Membrane</keyword>
<dbReference type="EMBL" id="AP024086">
    <property type="protein sequence ID" value="BCL61344.1"/>
    <property type="molecule type" value="Genomic_DNA"/>
</dbReference>
<feature type="coiled-coil region" evidence="1">
    <location>
        <begin position="156"/>
        <end position="190"/>
    </location>
</feature>
<sequence length="327" mass="37730">MRCPKCDHEQRNTRECEKCGLIFARYEIVRKRKKEAEAAARSKVEKRSKTRSIVLQLFLLAVIVGAAGYYFFVKNKTPERTQIPVAAQQKEYIQTESVKPSPGKATAFPQEHKNLAFKENAVEIARNATVSIETPWGTGSGFFVNDQYIVTNRHVVKVSEKKIAEFREKVETARKLIDLEKQKLEETRKRLRRYGEGPTKKQLALILEVREKKLNSLIPVQKKSEEQLRKLEREISASDIKIVFASGEKKTPNYYLVSDNYDLALIALFSEKTTFLPRPPVGKLLHQGRRFILLAVLWDCGILLHRECFPDTGNEKTARFFCRLTRQ</sequence>
<dbReference type="Proteomes" id="UP000826725">
    <property type="component" value="Chromosome"/>
</dbReference>